<evidence type="ECO:0000313" key="2">
    <source>
        <dbReference type="Proteomes" id="UP000541444"/>
    </source>
</evidence>
<dbReference type="AlphaFoldDB" id="A0A7J7M4N3"/>
<name>A0A7J7M4N3_9MAGN</name>
<evidence type="ECO:0000313" key="1">
    <source>
        <dbReference type="EMBL" id="KAF6149825.1"/>
    </source>
</evidence>
<gene>
    <name evidence="1" type="ORF">GIB67_010899</name>
</gene>
<dbReference type="Proteomes" id="UP000541444">
    <property type="component" value="Unassembled WGS sequence"/>
</dbReference>
<organism evidence="1 2">
    <name type="scientific">Kingdonia uniflora</name>
    <dbReference type="NCBI Taxonomy" id="39325"/>
    <lineage>
        <taxon>Eukaryota</taxon>
        <taxon>Viridiplantae</taxon>
        <taxon>Streptophyta</taxon>
        <taxon>Embryophyta</taxon>
        <taxon>Tracheophyta</taxon>
        <taxon>Spermatophyta</taxon>
        <taxon>Magnoliopsida</taxon>
        <taxon>Ranunculales</taxon>
        <taxon>Circaeasteraceae</taxon>
        <taxon>Kingdonia</taxon>
    </lineage>
</organism>
<proteinExistence type="predicted"/>
<keyword evidence="2" id="KW-1185">Reference proteome</keyword>
<dbReference type="EMBL" id="JACGCM010001781">
    <property type="protein sequence ID" value="KAF6149825.1"/>
    <property type="molecule type" value="Genomic_DNA"/>
</dbReference>
<sequence length="52" mass="6054">MLENTPWKHGLCLICLEQEREEHSNYNGSIQHPGGIFLQGSKSIKRLQVNRY</sequence>
<reference evidence="1 2" key="1">
    <citation type="journal article" date="2020" name="IScience">
        <title>Genome Sequencing of the Endangered Kingdonia uniflora (Circaeasteraceae, Ranunculales) Reveals Potential Mechanisms of Evolutionary Specialization.</title>
        <authorList>
            <person name="Sun Y."/>
            <person name="Deng T."/>
            <person name="Zhang A."/>
            <person name="Moore M.J."/>
            <person name="Landis J.B."/>
            <person name="Lin N."/>
            <person name="Zhang H."/>
            <person name="Zhang X."/>
            <person name="Huang J."/>
            <person name="Zhang X."/>
            <person name="Sun H."/>
            <person name="Wang H."/>
        </authorList>
    </citation>
    <scope>NUCLEOTIDE SEQUENCE [LARGE SCALE GENOMIC DNA]</scope>
    <source>
        <strain evidence="1">TB1705</strain>
        <tissue evidence="1">Leaf</tissue>
    </source>
</reference>
<accession>A0A7J7M4N3</accession>
<protein>
    <submittedName>
        <fullName evidence="1">Uncharacterized protein</fullName>
    </submittedName>
</protein>
<comment type="caution">
    <text evidence="1">The sequence shown here is derived from an EMBL/GenBank/DDBJ whole genome shotgun (WGS) entry which is preliminary data.</text>
</comment>